<evidence type="ECO:0000313" key="2">
    <source>
        <dbReference type="EMBL" id="SMF77398.1"/>
    </source>
</evidence>
<protein>
    <submittedName>
        <fullName evidence="2">Secreted protein containing C-terminal beta-propeller domain</fullName>
    </submittedName>
</protein>
<dbReference type="InterPro" id="IPR019198">
    <property type="entry name" value="Beta_propeller_containing"/>
</dbReference>
<dbReference type="EMBL" id="FWZT01000031">
    <property type="protein sequence ID" value="SMF77398.1"/>
    <property type="molecule type" value="Genomic_DNA"/>
</dbReference>
<dbReference type="AlphaFoldDB" id="A0A1Y6CVC2"/>
<name>A0A1Y6CVC2_9BACT</name>
<sequence>MKFYSKPLLCGLSLALGVACTDGGKDSSESELSKQRFASNYALDESSLVALTQFDGCNSLEGHLKGQYLRYLEERFAQQRVNHAYWLARRNRELPQAEEASSDMATEASEPQDFSKTNTQVEGVDEPDIVKTNGTHIFTATGNKVQIVKSWPAADMIALPALEFPGRVNNLFLTEDQKLVVSYFEPYVGSVYDEFYPYSFNRDKVFISSYDVSNPESPVALASWAFNGNYQSMRRIGSSIRLIQNSWGFRIDNLQTYIDTWEGNGPISMSEFDKRVDLAKAANSKAVAAAALSDILNTGGETNDVLGKTPESCQKVFSPEGIRNTGLTKVTTIELATSTVDQSAVTVPSNHVYASEKSLYITQSYSWFWRGLSNWETLSFVHRFDIQNPSSTQYLGSGSYSGYINNQFSMDEKDDVLRIAVTENIPSSEDTNEDDDIWWWRPMNTINRVITMNLVENKLQVLGKSVGLAEGEKIYSARFMGDKGYVVTFRQVDPLYTFDLTDPAAPKVVGELKIPGFSTYMHPLDEGHLLAVGNEATNEGRITGLKVSIFDVSDFANPKEKHKFIIDNGNGWNWSEALYDHHAFTYFASRKLLAIPLGGYIDRSWTSELKVFNIDTEAGISNRGSISMSDLAVYNENYGWWYSSQVRRSVFADDFIYGISNSGIRAVHNSDLAAPIKTVSFVE</sequence>
<proteinExistence type="predicted"/>
<reference evidence="3" key="1">
    <citation type="submission" date="2017-04" db="EMBL/GenBank/DDBJ databases">
        <authorList>
            <person name="Varghese N."/>
            <person name="Submissions S."/>
        </authorList>
    </citation>
    <scope>NUCLEOTIDE SEQUENCE [LARGE SCALE GENOMIC DNA]</scope>
    <source>
        <strain evidence="3">RKEM611</strain>
    </source>
</reference>
<keyword evidence="3" id="KW-1185">Reference proteome</keyword>
<gene>
    <name evidence="2" type="ORF">SAMN06296036_13140</name>
</gene>
<evidence type="ECO:0000256" key="1">
    <source>
        <dbReference type="SAM" id="MobiDB-lite"/>
    </source>
</evidence>
<evidence type="ECO:0000313" key="3">
    <source>
        <dbReference type="Proteomes" id="UP000192907"/>
    </source>
</evidence>
<feature type="region of interest" description="Disordered" evidence="1">
    <location>
        <begin position="97"/>
        <end position="119"/>
    </location>
</feature>
<accession>A0A1Y6CVC2</accession>
<dbReference type="PROSITE" id="PS51257">
    <property type="entry name" value="PROKAR_LIPOPROTEIN"/>
    <property type="match status" value="1"/>
</dbReference>
<organism evidence="2 3">
    <name type="scientific">Pseudobacteriovorax antillogorgiicola</name>
    <dbReference type="NCBI Taxonomy" id="1513793"/>
    <lineage>
        <taxon>Bacteria</taxon>
        <taxon>Pseudomonadati</taxon>
        <taxon>Bdellovibrionota</taxon>
        <taxon>Oligoflexia</taxon>
        <taxon>Oligoflexales</taxon>
        <taxon>Pseudobacteriovoracaceae</taxon>
        <taxon>Pseudobacteriovorax</taxon>
    </lineage>
</organism>
<dbReference type="Proteomes" id="UP000192907">
    <property type="component" value="Unassembled WGS sequence"/>
</dbReference>
<dbReference type="Pfam" id="PF09826">
    <property type="entry name" value="Beta_propel"/>
    <property type="match status" value="1"/>
</dbReference>
<dbReference type="STRING" id="1513793.SAMN06296036_13140"/>